<comment type="caution">
    <text evidence="2">The sequence shown here is derived from an EMBL/GenBank/DDBJ whole genome shotgun (WGS) entry which is preliminary data.</text>
</comment>
<keyword evidence="1" id="KW-1133">Transmembrane helix</keyword>
<keyword evidence="1" id="KW-0472">Membrane</keyword>
<reference evidence="2" key="1">
    <citation type="journal article" date="2015" name="Nature">
        <title>Complex archaea that bridge the gap between prokaryotes and eukaryotes.</title>
        <authorList>
            <person name="Spang A."/>
            <person name="Saw J.H."/>
            <person name="Jorgensen S.L."/>
            <person name="Zaremba-Niedzwiedzka K."/>
            <person name="Martijn J."/>
            <person name="Lind A.E."/>
            <person name="van Eijk R."/>
            <person name="Schleper C."/>
            <person name="Guy L."/>
            <person name="Ettema T.J."/>
        </authorList>
    </citation>
    <scope>NUCLEOTIDE SEQUENCE</scope>
</reference>
<dbReference type="EMBL" id="LAZR01007700">
    <property type="protein sequence ID" value="KKM83529.1"/>
    <property type="molecule type" value="Genomic_DNA"/>
</dbReference>
<organism evidence="2">
    <name type="scientific">marine sediment metagenome</name>
    <dbReference type="NCBI Taxonomy" id="412755"/>
    <lineage>
        <taxon>unclassified sequences</taxon>
        <taxon>metagenomes</taxon>
        <taxon>ecological metagenomes</taxon>
    </lineage>
</organism>
<evidence type="ECO:0000313" key="2">
    <source>
        <dbReference type="EMBL" id="KKM83529.1"/>
    </source>
</evidence>
<evidence type="ECO:0000256" key="1">
    <source>
        <dbReference type="SAM" id="Phobius"/>
    </source>
</evidence>
<name>A0A0F9KN29_9ZZZZ</name>
<sequence>MIQKKQNKNLKGQFLLISCFVFLYFFIFLVPAQVIGGGQVIDLAERARDFFIESTKGNIIGQESGNKFGQNTAVGTIEEDIQSQGGTLVFLQTAELITIVSDDSADTLLGTNATSVKIFGLDSNFIAIEEIVNLSGTTNVNTTNQYIRVNRMVVNEVGNYSFDNAGIITGTSGISGNVQIEIPAGEGTSKTTHFTVPAGQNLIIAAFRITMNTGKEIDITFKSRENADDIIPPVSPVKTIRDIKGISTPVSGLSKGNLKFGEKTDIWATGVTSVGTSQIEVNYDFIQYGTGQ</sequence>
<keyword evidence="1" id="KW-0812">Transmembrane</keyword>
<protein>
    <submittedName>
        <fullName evidence="2">Uncharacterized protein</fullName>
    </submittedName>
</protein>
<gene>
    <name evidence="2" type="ORF">LCGC14_1308440</name>
</gene>
<accession>A0A0F9KN29</accession>
<dbReference type="AlphaFoldDB" id="A0A0F9KN29"/>
<proteinExistence type="predicted"/>
<feature type="transmembrane region" description="Helical" evidence="1">
    <location>
        <begin position="12"/>
        <end position="32"/>
    </location>
</feature>